<organism evidence="1">
    <name type="scientific">Catovirus CTV1</name>
    <dbReference type="NCBI Taxonomy" id="1977631"/>
    <lineage>
        <taxon>Viruses</taxon>
        <taxon>Varidnaviria</taxon>
        <taxon>Bamfordvirae</taxon>
        <taxon>Nucleocytoviricota</taxon>
        <taxon>Megaviricetes</taxon>
        <taxon>Imitervirales</taxon>
        <taxon>Mimiviridae</taxon>
        <taxon>Klosneuvirinae</taxon>
        <taxon>Catovirus</taxon>
    </lineage>
</organism>
<accession>A0A1V0S945</accession>
<dbReference type="InterPro" id="IPR027417">
    <property type="entry name" value="P-loop_NTPase"/>
</dbReference>
<evidence type="ECO:0000313" key="1">
    <source>
        <dbReference type="EMBL" id="ARF08232.1"/>
    </source>
</evidence>
<sequence length="206" mass="24722">MNITFLIGLSGSGKSFYTNIINKSFKKVIHYDNVYNYAKKKYVPKAFTFENGINKVLIDGFERLHEINDINLVPYTGNFEINFIFRNPFDYILNYYNSTKVVYFIKVDNIYKNIKHLFSDITWYFNQIQNLDQSRNKFTITYLHNKDKKFNVVDSKYLLDYINKPPEFYYQEFCQQNNIKPDYPINANTLSSDFVKYMKDKHNLLI</sequence>
<protein>
    <submittedName>
        <fullName evidence="1">Uncharacterized protein</fullName>
    </submittedName>
</protein>
<dbReference type="EMBL" id="KY684083">
    <property type="protein sequence ID" value="ARF08232.1"/>
    <property type="molecule type" value="Genomic_DNA"/>
</dbReference>
<dbReference type="SUPFAM" id="SSF52540">
    <property type="entry name" value="P-loop containing nucleoside triphosphate hydrolases"/>
    <property type="match status" value="1"/>
</dbReference>
<reference evidence="1" key="1">
    <citation type="journal article" date="2017" name="Science">
        <title>Giant viruses with an expanded complement of translation system components.</title>
        <authorList>
            <person name="Schulz F."/>
            <person name="Yutin N."/>
            <person name="Ivanova N.N."/>
            <person name="Ortega D.R."/>
            <person name="Lee T.K."/>
            <person name="Vierheilig J."/>
            <person name="Daims H."/>
            <person name="Horn M."/>
            <person name="Wagner M."/>
            <person name="Jensen G.J."/>
            <person name="Kyrpides N.C."/>
            <person name="Koonin E.V."/>
            <person name="Woyke T."/>
        </authorList>
    </citation>
    <scope>NUCLEOTIDE SEQUENCE</scope>
    <source>
        <strain evidence="1">CTV1</strain>
    </source>
</reference>
<name>A0A1V0S945_9VIRU</name>
<gene>
    <name evidence="1" type="ORF">Catovirus_1_282</name>
</gene>
<proteinExistence type="predicted"/>